<evidence type="ECO:0000313" key="1">
    <source>
        <dbReference type="EMBL" id="PWZ30773.1"/>
    </source>
</evidence>
<dbReference type="EMBL" id="NCVQ01000004">
    <property type="protein sequence ID" value="PWZ30773.1"/>
    <property type="molecule type" value="Genomic_DNA"/>
</dbReference>
<protein>
    <submittedName>
        <fullName evidence="1">Uncharacterized protein</fullName>
    </submittedName>
</protein>
<sequence length="29" mass="3342">MIDACRLLELVVMEIFAGFGWCFTNCIFV</sequence>
<organism evidence="1">
    <name type="scientific">Zea mays</name>
    <name type="common">Maize</name>
    <dbReference type="NCBI Taxonomy" id="4577"/>
    <lineage>
        <taxon>Eukaryota</taxon>
        <taxon>Viridiplantae</taxon>
        <taxon>Streptophyta</taxon>
        <taxon>Embryophyta</taxon>
        <taxon>Tracheophyta</taxon>
        <taxon>Spermatophyta</taxon>
        <taxon>Magnoliopsida</taxon>
        <taxon>Liliopsida</taxon>
        <taxon>Poales</taxon>
        <taxon>Poaceae</taxon>
        <taxon>PACMAD clade</taxon>
        <taxon>Panicoideae</taxon>
        <taxon>Andropogonodae</taxon>
        <taxon>Andropogoneae</taxon>
        <taxon>Tripsacinae</taxon>
        <taxon>Zea</taxon>
    </lineage>
</organism>
<accession>A0A3L6FCY5</accession>
<reference evidence="1" key="1">
    <citation type="journal article" date="2018" name="Nat. Genet.">
        <title>Extensive intraspecific gene order and gene structural variations between Mo17 and other maize genomes.</title>
        <authorList>
            <person name="Sun S."/>
            <person name="Zhou Y."/>
            <person name="Chen J."/>
            <person name="Shi J."/>
            <person name="Zhao H."/>
            <person name="Zhao H."/>
            <person name="Song W."/>
            <person name="Zhang M."/>
            <person name="Cui Y."/>
            <person name="Dong X."/>
            <person name="Liu H."/>
            <person name="Ma X."/>
            <person name="Jiao Y."/>
            <person name="Wang B."/>
            <person name="Wei X."/>
            <person name="Stein J.C."/>
            <person name="Glaubitz J.C."/>
            <person name="Lu F."/>
            <person name="Yu G."/>
            <person name="Liang C."/>
            <person name="Fengler K."/>
            <person name="Li B."/>
            <person name="Rafalski A."/>
            <person name="Schnable P.S."/>
            <person name="Ware D.H."/>
            <person name="Buckler E.S."/>
            <person name="Lai J."/>
        </authorList>
    </citation>
    <scope>NUCLEOTIDE SEQUENCE [LARGE SCALE GENOMIC DNA]</scope>
    <source>
        <tissue evidence="1">Seedling</tissue>
    </source>
</reference>
<proteinExistence type="predicted"/>
<dbReference type="Proteomes" id="UP000251960">
    <property type="component" value="Chromosome 3"/>
</dbReference>
<dbReference type="AlphaFoldDB" id="A0A3L6FCY5"/>
<gene>
    <name evidence="1" type="ORF">Zm00014a_019131</name>
</gene>
<name>A0A3L6FCY5_MAIZE</name>
<comment type="caution">
    <text evidence="1">The sequence shown here is derived from an EMBL/GenBank/DDBJ whole genome shotgun (WGS) entry which is preliminary data.</text>
</comment>